<evidence type="ECO:0000256" key="1">
    <source>
        <dbReference type="SAM" id="MobiDB-lite"/>
    </source>
</evidence>
<accession>A0ABX8J5Z6</accession>
<organism evidence="2 3">
    <name type="scientific">Geomonas oryzisoli</name>
    <dbReference type="NCBI Taxonomy" id="2847992"/>
    <lineage>
        <taxon>Bacteria</taxon>
        <taxon>Pseudomonadati</taxon>
        <taxon>Thermodesulfobacteriota</taxon>
        <taxon>Desulfuromonadia</taxon>
        <taxon>Geobacterales</taxon>
        <taxon>Geobacteraceae</taxon>
        <taxon>Geomonas</taxon>
    </lineage>
</organism>
<keyword evidence="3" id="KW-1185">Reference proteome</keyword>
<protein>
    <submittedName>
        <fullName evidence="2">DUF3363 domain-containing protein</fullName>
    </submittedName>
</protein>
<reference evidence="2 3" key="1">
    <citation type="submission" date="2021-06" db="EMBL/GenBank/DDBJ databases">
        <title>Gemonas diversity in paddy soil.</title>
        <authorList>
            <person name="Liu G."/>
        </authorList>
    </citation>
    <scope>NUCLEOTIDE SEQUENCE [LARGE SCALE GENOMIC DNA]</scope>
    <source>
        <strain evidence="2 3">RG10</strain>
    </source>
</reference>
<dbReference type="InterPro" id="IPR021795">
    <property type="entry name" value="DUF3363"/>
</dbReference>
<dbReference type="RefSeq" id="WP_216800143.1">
    <property type="nucleotide sequence ID" value="NZ_CP076723.1"/>
</dbReference>
<evidence type="ECO:0000313" key="2">
    <source>
        <dbReference type="EMBL" id="QWV93426.1"/>
    </source>
</evidence>
<sequence>MSRGYREESEEDDRFRIRLKKERKSSGSGTQSASFFQVVQRVCLAGKATKGRAFSGGKGSHRNQKGKGTFTRNAARNFQRVVVKTRVVKNFSGSKGVRALKLHVSYLTRPGVGLEGPERGRCYDENGPLEKRELGLWEEKIAKDRHHFRFIVSPEKGRELDLSDYTKELVRSMEKDLGTSLDYVAVNHYNTDNPHVHLIVRGRNDRGENLVLGRDYIASGVRNRAREIATSRLGRRTELEIQDGLVAEIKLERYTGIDRELVLLQERSPAREIDLRAPPGRENSIAAFHRSVKKQRVKELERLGLAQEKAPGIWRLDGETERVLRELGLQNDIIKTMHKSLGREGDRELVIFDPTDPLQRELQGKVLDRGVADELSDRSYLVVSGSDNRTYYVGLSRFSEVEGREALPGSLVRISVPQHELELTDLDREILGLSRQGGGIYRDGVDLETRGAGRLPPGLDLGSTAEMRLKRLKVLERNGLTEELSEGSWRVPDDLPDRMRDLALKKGLSRDVRVVLEAPSRAQELAQTLEKRLQPERDLTR</sequence>
<dbReference type="Pfam" id="PF11843">
    <property type="entry name" value="DUF3363"/>
    <property type="match status" value="1"/>
</dbReference>
<feature type="region of interest" description="Disordered" evidence="1">
    <location>
        <begin position="1"/>
        <end position="30"/>
    </location>
</feature>
<name>A0ABX8J5Z6_9BACT</name>
<dbReference type="Proteomes" id="UP000683557">
    <property type="component" value="Chromosome"/>
</dbReference>
<gene>
    <name evidence="2" type="ORF">KP004_20055</name>
</gene>
<dbReference type="EMBL" id="CP076723">
    <property type="protein sequence ID" value="QWV93426.1"/>
    <property type="molecule type" value="Genomic_DNA"/>
</dbReference>
<proteinExistence type="predicted"/>
<evidence type="ECO:0000313" key="3">
    <source>
        <dbReference type="Proteomes" id="UP000683557"/>
    </source>
</evidence>